<feature type="domain" description="Protein kinase" evidence="8">
    <location>
        <begin position="29"/>
        <end position="277"/>
    </location>
</feature>
<reference evidence="9" key="1">
    <citation type="submission" date="2020-05" db="EMBL/GenBank/DDBJ databases">
        <title>Phylogenomic resolution of chytrid fungi.</title>
        <authorList>
            <person name="Stajich J.E."/>
            <person name="Amses K."/>
            <person name="Simmons R."/>
            <person name="Seto K."/>
            <person name="Myers J."/>
            <person name="Bonds A."/>
            <person name="Quandt C.A."/>
            <person name="Barry K."/>
            <person name="Liu P."/>
            <person name="Grigoriev I."/>
            <person name="Longcore J.E."/>
            <person name="James T.Y."/>
        </authorList>
    </citation>
    <scope>NUCLEOTIDE SEQUENCE</scope>
    <source>
        <strain evidence="9">JEL0318</strain>
    </source>
</reference>
<accession>A0AAD5WZE0</accession>
<dbReference type="PROSITE" id="PS00107">
    <property type="entry name" value="PROTEIN_KINASE_ATP"/>
    <property type="match status" value="1"/>
</dbReference>
<dbReference type="Pfam" id="PF23312">
    <property type="entry name" value="UBA_SIK3"/>
    <property type="match status" value="1"/>
</dbReference>
<comment type="caution">
    <text evidence="9">The sequence shown here is derived from an EMBL/GenBank/DDBJ whole genome shotgun (WGS) entry which is preliminary data.</text>
</comment>
<name>A0AAD5WZE0_9FUNG</name>
<dbReference type="SUPFAM" id="SSF56112">
    <property type="entry name" value="Protein kinase-like (PK-like)"/>
    <property type="match status" value="1"/>
</dbReference>
<evidence type="ECO:0000256" key="6">
    <source>
        <dbReference type="PROSITE-ProRule" id="PRU10141"/>
    </source>
</evidence>
<dbReference type="InterPro" id="IPR017441">
    <property type="entry name" value="Protein_kinase_ATP_BS"/>
</dbReference>
<dbReference type="PANTHER" id="PTHR24346:SF30">
    <property type="entry name" value="MATERNAL EMBRYONIC LEUCINE ZIPPER KINASE"/>
    <property type="match status" value="1"/>
</dbReference>
<dbReference type="InterPro" id="IPR000719">
    <property type="entry name" value="Prot_kinase_dom"/>
</dbReference>
<evidence type="ECO:0000256" key="7">
    <source>
        <dbReference type="RuleBase" id="RU000304"/>
    </source>
</evidence>
<evidence type="ECO:0000313" key="9">
    <source>
        <dbReference type="EMBL" id="KAJ3034044.1"/>
    </source>
</evidence>
<evidence type="ECO:0000313" key="10">
    <source>
        <dbReference type="Proteomes" id="UP001212841"/>
    </source>
</evidence>
<keyword evidence="10" id="KW-1185">Reference proteome</keyword>
<dbReference type="InterPro" id="IPR008271">
    <property type="entry name" value="Ser/Thr_kinase_AS"/>
</dbReference>
<dbReference type="GO" id="GO:0005524">
    <property type="term" value="F:ATP binding"/>
    <property type="evidence" value="ECO:0007669"/>
    <property type="project" value="UniProtKB-UniRule"/>
</dbReference>
<keyword evidence="5 6" id="KW-0067">ATP-binding</keyword>
<dbReference type="FunFam" id="1.10.510.10:FF:000571">
    <property type="entry name" value="Maternal embryonic leucine zipper kinase"/>
    <property type="match status" value="1"/>
</dbReference>
<dbReference type="InterPro" id="IPR011009">
    <property type="entry name" value="Kinase-like_dom_sf"/>
</dbReference>
<evidence type="ECO:0000259" key="8">
    <source>
        <dbReference type="PROSITE" id="PS50011"/>
    </source>
</evidence>
<keyword evidence="3 6" id="KW-0547">Nucleotide-binding</keyword>
<dbReference type="PROSITE" id="PS50011">
    <property type="entry name" value="PROTEIN_KINASE_DOM"/>
    <property type="match status" value="1"/>
</dbReference>
<evidence type="ECO:0000256" key="4">
    <source>
        <dbReference type="ARBA" id="ARBA00022777"/>
    </source>
</evidence>
<proteinExistence type="inferred from homology"/>
<keyword evidence="2" id="KW-0808">Transferase</keyword>
<dbReference type="FunFam" id="3.30.200.20:FF:000003">
    <property type="entry name" value="Non-specific serine/threonine protein kinase"/>
    <property type="match status" value="1"/>
</dbReference>
<feature type="non-terminal residue" evidence="9">
    <location>
        <position position="355"/>
    </location>
</feature>
<dbReference type="AlphaFoldDB" id="A0AAD5WZE0"/>
<dbReference type="PANTHER" id="PTHR24346">
    <property type="entry name" value="MAP/MICROTUBULE AFFINITY-REGULATING KINASE"/>
    <property type="match status" value="1"/>
</dbReference>
<dbReference type="GO" id="GO:0005737">
    <property type="term" value="C:cytoplasm"/>
    <property type="evidence" value="ECO:0007669"/>
    <property type="project" value="TreeGrafter"/>
</dbReference>
<organism evidence="9 10">
    <name type="scientific">Rhizophlyctis rosea</name>
    <dbReference type="NCBI Taxonomy" id="64517"/>
    <lineage>
        <taxon>Eukaryota</taxon>
        <taxon>Fungi</taxon>
        <taxon>Fungi incertae sedis</taxon>
        <taxon>Chytridiomycota</taxon>
        <taxon>Chytridiomycota incertae sedis</taxon>
        <taxon>Chytridiomycetes</taxon>
        <taxon>Rhizophlyctidales</taxon>
        <taxon>Rhizophlyctidaceae</taxon>
        <taxon>Rhizophlyctis</taxon>
    </lineage>
</organism>
<dbReference type="CDD" id="cd14003">
    <property type="entry name" value="STKc_AMPK-like"/>
    <property type="match status" value="1"/>
</dbReference>
<dbReference type="Pfam" id="PF00069">
    <property type="entry name" value="Pkinase"/>
    <property type="match status" value="1"/>
</dbReference>
<dbReference type="EMBL" id="JADGJD010002209">
    <property type="protein sequence ID" value="KAJ3034044.1"/>
    <property type="molecule type" value="Genomic_DNA"/>
</dbReference>
<comment type="similarity">
    <text evidence="7">Belongs to the protein kinase superfamily.</text>
</comment>
<keyword evidence="1 7" id="KW-0723">Serine/threonine-protein kinase</keyword>
<evidence type="ECO:0000256" key="1">
    <source>
        <dbReference type="ARBA" id="ARBA00022527"/>
    </source>
</evidence>
<dbReference type="Gene3D" id="1.10.510.10">
    <property type="entry name" value="Transferase(Phosphotransferase) domain 1"/>
    <property type="match status" value="1"/>
</dbReference>
<dbReference type="Proteomes" id="UP001212841">
    <property type="component" value="Unassembled WGS sequence"/>
</dbReference>
<evidence type="ECO:0000256" key="3">
    <source>
        <dbReference type="ARBA" id="ARBA00022741"/>
    </source>
</evidence>
<evidence type="ECO:0000256" key="5">
    <source>
        <dbReference type="ARBA" id="ARBA00022840"/>
    </source>
</evidence>
<sequence length="355" mass="39825">MSRTHKPKSQTSDLLKSLSSSTLSSVGNYVFGKTLGEGTFGKVKLAAHKLTGQEVAIKIVDKIHAPSVVREIETWRHLHHPNIAQLYEVLTTESRIYMVMEHCAGGEAFDYVCERGRLYDRSEDARRIFRQIVEAVGYCHDMNFVHRDLKLENILLTTDLNVKVIDFGFTRSISTPNLLDTYCGSVAYAAPEMISGQKYHGPQADVWSLGVILYTLICGYLPFDDDNDLMIHKKIMNLEYDLPDFLSDVSKDIISKILQIDGTSRITIPDILSHPWFRDDTLNKSPPPSVCPKPLGSTPEEANLIAKMEQLGMDVEGILRSVQGNECDASSAIWYLLLQKERGTPQSSDGRFVDV</sequence>
<gene>
    <name evidence="9" type="ORF">HK097_004640</name>
</gene>
<feature type="binding site" evidence="6">
    <location>
        <position position="58"/>
    </location>
    <ligand>
        <name>ATP</name>
        <dbReference type="ChEBI" id="CHEBI:30616"/>
    </ligand>
</feature>
<protein>
    <recommendedName>
        <fullName evidence="8">Protein kinase domain-containing protein</fullName>
    </recommendedName>
</protein>
<dbReference type="InterPro" id="IPR057380">
    <property type="entry name" value="UBA_SIK1/2/3"/>
</dbReference>
<dbReference type="GO" id="GO:0004674">
    <property type="term" value="F:protein serine/threonine kinase activity"/>
    <property type="evidence" value="ECO:0007669"/>
    <property type="project" value="UniProtKB-KW"/>
</dbReference>
<evidence type="ECO:0000256" key="2">
    <source>
        <dbReference type="ARBA" id="ARBA00022679"/>
    </source>
</evidence>
<keyword evidence="4" id="KW-0418">Kinase</keyword>
<dbReference type="PROSITE" id="PS00108">
    <property type="entry name" value="PROTEIN_KINASE_ST"/>
    <property type="match status" value="1"/>
</dbReference>
<dbReference type="SMART" id="SM00220">
    <property type="entry name" value="S_TKc"/>
    <property type="match status" value="1"/>
</dbReference>
<dbReference type="GO" id="GO:0035556">
    <property type="term" value="P:intracellular signal transduction"/>
    <property type="evidence" value="ECO:0007669"/>
    <property type="project" value="TreeGrafter"/>
</dbReference>